<keyword evidence="3" id="KW-1185">Reference proteome</keyword>
<feature type="domain" description="Integrase catalytic" evidence="1">
    <location>
        <begin position="53"/>
        <end position="213"/>
    </location>
</feature>
<dbReference type="AlphaFoldDB" id="A0A4Y2CWJ0"/>
<dbReference type="EMBL" id="BGPR01000262">
    <property type="protein sequence ID" value="GBM08851.1"/>
    <property type="molecule type" value="Genomic_DNA"/>
</dbReference>
<dbReference type="OrthoDB" id="425619at2759"/>
<dbReference type="Proteomes" id="UP000499080">
    <property type="component" value="Unassembled WGS sequence"/>
</dbReference>
<dbReference type="InterPro" id="IPR050951">
    <property type="entry name" value="Retrovirus_Pol_polyprotein"/>
</dbReference>
<dbReference type="PANTHER" id="PTHR37984:SF5">
    <property type="entry name" value="PROTEIN NYNRIN-LIKE"/>
    <property type="match status" value="1"/>
</dbReference>
<organism evidence="2 3">
    <name type="scientific">Araneus ventricosus</name>
    <name type="common">Orbweaver spider</name>
    <name type="synonym">Epeira ventricosa</name>
    <dbReference type="NCBI Taxonomy" id="182803"/>
    <lineage>
        <taxon>Eukaryota</taxon>
        <taxon>Metazoa</taxon>
        <taxon>Ecdysozoa</taxon>
        <taxon>Arthropoda</taxon>
        <taxon>Chelicerata</taxon>
        <taxon>Arachnida</taxon>
        <taxon>Araneae</taxon>
        <taxon>Araneomorphae</taxon>
        <taxon>Entelegynae</taxon>
        <taxon>Araneoidea</taxon>
        <taxon>Araneidae</taxon>
        <taxon>Araneus</taxon>
    </lineage>
</organism>
<comment type="caution">
    <text evidence="2">The sequence shown here is derived from an EMBL/GenBank/DDBJ whole genome shotgun (WGS) entry which is preliminary data.</text>
</comment>
<dbReference type="InterPro" id="IPR012337">
    <property type="entry name" value="RNaseH-like_sf"/>
</dbReference>
<reference evidence="2 3" key="1">
    <citation type="journal article" date="2019" name="Sci. Rep.">
        <title>Orb-weaving spider Araneus ventricosus genome elucidates the spidroin gene catalogue.</title>
        <authorList>
            <person name="Kono N."/>
            <person name="Nakamura H."/>
            <person name="Ohtoshi R."/>
            <person name="Moran D.A.P."/>
            <person name="Shinohara A."/>
            <person name="Yoshida Y."/>
            <person name="Fujiwara M."/>
            <person name="Mori M."/>
            <person name="Tomita M."/>
            <person name="Arakawa K."/>
        </authorList>
    </citation>
    <scope>NUCLEOTIDE SEQUENCE [LARGE SCALE GENOMIC DNA]</scope>
</reference>
<dbReference type="Pfam" id="PF00665">
    <property type="entry name" value="rve"/>
    <property type="match status" value="1"/>
</dbReference>
<dbReference type="GO" id="GO:0003676">
    <property type="term" value="F:nucleic acid binding"/>
    <property type="evidence" value="ECO:0007669"/>
    <property type="project" value="InterPro"/>
</dbReference>
<dbReference type="InterPro" id="IPR036397">
    <property type="entry name" value="RNaseH_sf"/>
</dbReference>
<evidence type="ECO:0000259" key="1">
    <source>
        <dbReference type="PROSITE" id="PS50994"/>
    </source>
</evidence>
<dbReference type="Gene3D" id="3.30.420.10">
    <property type="entry name" value="Ribonuclease H-like superfamily/Ribonuclease H"/>
    <property type="match status" value="1"/>
</dbReference>
<dbReference type="SUPFAM" id="SSF53098">
    <property type="entry name" value="Ribonuclease H-like"/>
    <property type="match status" value="1"/>
</dbReference>
<protein>
    <recommendedName>
        <fullName evidence="1">Integrase catalytic domain-containing protein</fullName>
    </recommendedName>
</protein>
<evidence type="ECO:0000313" key="2">
    <source>
        <dbReference type="EMBL" id="GBM08851.1"/>
    </source>
</evidence>
<dbReference type="PROSITE" id="PS50994">
    <property type="entry name" value="INTEGRASE"/>
    <property type="match status" value="1"/>
</dbReference>
<dbReference type="PANTHER" id="PTHR37984">
    <property type="entry name" value="PROTEIN CBG26694"/>
    <property type="match status" value="1"/>
</dbReference>
<dbReference type="InterPro" id="IPR001584">
    <property type="entry name" value="Integrase_cat-core"/>
</dbReference>
<accession>A0A4Y2CWJ0</accession>
<gene>
    <name evidence="2" type="ORF">AVEN_57406_1</name>
</gene>
<proteinExistence type="predicted"/>
<dbReference type="GO" id="GO:0015074">
    <property type="term" value="P:DNA integration"/>
    <property type="evidence" value="ECO:0007669"/>
    <property type="project" value="InterPro"/>
</dbReference>
<name>A0A4Y2CWJ0_ARAVE</name>
<sequence>MELKGLITKLPLDTIFQVCENTFLNMLKTVRTVNVTNRVIRSLPVFELQFMTKGLKPLLLIFLPLPETSSGNKWIFLVEDTSTKCVELFALKEATSVNCTKPLVEEVFLRSGIPRRLMSDNGPQFICAVMQQTCNFLGIKQDLITVYHPQAKPIRTRLLQFCRELRTTDDVRHDLRTLIDNDNFVGEITPYLKRFARLTAEIKDHVEQKQDKRKTHYGLRRRQAFYKPGDQVWVTLHPISKSQNKKSRKFMPKREGPYLVITNPAPTTYDIADTAKLDEVLGTYHSLALRDYGLPVSRESGTVAPLRRWGRPTKYSADSSPRRRTRHYTFILAKRSRSYRRTRQQESL</sequence>
<evidence type="ECO:0000313" key="3">
    <source>
        <dbReference type="Proteomes" id="UP000499080"/>
    </source>
</evidence>